<proteinExistence type="predicted"/>
<protein>
    <submittedName>
        <fullName evidence="1">Uncharacterized protein</fullName>
    </submittedName>
</protein>
<gene>
    <name evidence="1" type="ORF">E3U43_003395</name>
</gene>
<name>A0ACD3RIT4_LARCR</name>
<organism evidence="1 2">
    <name type="scientific">Larimichthys crocea</name>
    <name type="common">Large yellow croaker</name>
    <name type="synonym">Pseudosciaena crocea</name>
    <dbReference type="NCBI Taxonomy" id="215358"/>
    <lineage>
        <taxon>Eukaryota</taxon>
        <taxon>Metazoa</taxon>
        <taxon>Chordata</taxon>
        <taxon>Craniata</taxon>
        <taxon>Vertebrata</taxon>
        <taxon>Euteleostomi</taxon>
        <taxon>Actinopterygii</taxon>
        <taxon>Neopterygii</taxon>
        <taxon>Teleostei</taxon>
        <taxon>Neoteleostei</taxon>
        <taxon>Acanthomorphata</taxon>
        <taxon>Eupercaria</taxon>
        <taxon>Sciaenidae</taxon>
        <taxon>Larimichthys</taxon>
    </lineage>
</organism>
<evidence type="ECO:0000313" key="1">
    <source>
        <dbReference type="EMBL" id="TMS19074.1"/>
    </source>
</evidence>
<evidence type="ECO:0000313" key="2">
    <source>
        <dbReference type="Proteomes" id="UP000793456"/>
    </source>
</evidence>
<reference evidence="1" key="1">
    <citation type="submission" date="2018-11" db="EMBL/GenBank/DDBJ databases">
        <title>The sequence and de novo assembly of Larimichthys crocea genome using PacBio and Hi-C technologies.</title>
        <authorList>
            <person name="Xu P."/>
            <person name="Chen B."/>
            <person name="Zhou Z."/>
            <person name="Ke Q."/>
            <person name="Wu Y."/>
            <person name="Bai H."/>
            <person name="Pu F."/>
        </authorList>
    </citation>
    <scope>NUCLEOTIDE SEQUENCE</scope>
    <source>
        <tissue evidence="1">Muscle</tissue>
    </source>
</reference>
<dbReference type="EMBL" id="CM011678">
    <property type="protein sequence ID" value="TMS19074.1"/>
    <property type="molecule type" value="Genomic_DNA"/>
</dbReference>
<accession>A0ACD3RIT4</accession>
<comment type="caution">
    <text evidence="1">The sequence shown here is derived from an EMBL/GenBank/DDBJ whole genome shotgun (WGS) entry which is preliminary data.</text>
</comment>
<sequence length="216" mass="24778">MSRYDTKEFGEAAPFLRKSDLELLSAQTVAFDGKKRAWIPDEKEAYIEIEIKELSGDKVIVETKDGRLYSSRALNDTTLIGFSPYSFAAWSCHQNRVSDPKPGFKEKRKKAASFQTVSQLHKATSEKMCRLYEDQMNEAKAKADELQRQLNEANTQRARAQAESEGSRSEKSDHKSYRSQGSVIVYIVAQEEHSQHSRFHTNNLIYFNGEKRDLDQ</sequence>
<keyword evidence="2" id="KW-1185">Reference proteome</keyword>
<dbReference type="Proteomes" id="UP000793456">
    <property type="component" value="Chromosome V"/>
</dbReference>